<sequence>MNSNTTPRVARRMASPAVAPPGVPLPADDMHSSAFRYYTPPPKPLASSDRKRSKDAPPAALATDTVFRNIVTMTASHSGIGLSVTASMLAWTLAGRGLNCALVDADFVGGCLDLLLGVERESGLRFSQIDAPLGRIEGAALNHELLVWEDVRILPYDPWNARQPEWWEVQAAIRALAEANDVVIVDAGQGGLIETVPDLRRGVQVVAAELSVMGLARTKSHRSRLASWGCDAPTIVGIEPRGAPRGRGGVGIAEAEDYLIATVLGPIRPNVGLCGDVLEGLGIRSVVKGSRKAVTMLADEVEQAIRPPRTSSRPSEEW</sequence>
<accession>A0A2U2NA88</accession>
<evidence type="ECO:0000313" key="2">
    <source>
        <dbReference type="EMBL" id="PWG66023.1"/>
    </source>
</evidence>
<dbReference type="EMBL" id="QFFM01000010">
    <property type="protein sequence ID" value="PWG66023.1"/>
    <property type="molecule type" value="Genomic_DNA"/>
</dbReference>
<gene>
    <name evidence="2" type="ORF">DF196_05955</name>
</gene>
<dbReference type="SUPFAM" id="SSF52540">
    <property type="entry name" value="P-loop containing nucleoside triphosphate hydrolases"/>
    <property type="match status" value="1"/>
</dbReference>
<name>A0A2U2NA88_9BIFI</name>
<dbReference type="Gene3D" id="3.40.50.300">
    <property type="entry name" value="P-loop containing nucleotide triphosphate hydrolases"/>
    <property type="match status" value="1"/>
</dbReference>
<dbReference type="OrthoDB" id="3252838at2"/>
<dbReference type="RefSeq" id="WP_109056953.1">
    <property type="nucleotide sequence ID" value="NZ_QFFM01000010.1"/>
</dbReference>
<dbReference type="Proteomes" id="UP000245876">
    <property type="component" value="Unassembled WGS sequence"/>
</dbReference>
<dbReference type="InterPro" id="IPR027417">
    <property type="entry name" value="P-loop_NTPase"/>
</dbReference>
<organism evidence="2 3">
    <name type="scientific">Bifidobacterium callitrichidarum</name>
    <dbReference type="NCBI Taxonomy" id="2052941"/>
    <lineage>
        <taxon>Bacteria</taxon>
        <taxon>Bacillati</taxon>
        <taxon>Actinomycetota</taxon>
        <taxon>Actinomycetes</taxon>
        <taxon>Bifidobacteriales</taxon>
        <taxon>Bifidobacteriaceae</taxon>
        <taxon>Bifidobacterium</taxon>
    </lineage>
</organism>
<reference evidence="2 3" key="1">
    <citation type="journal article" date="2018" name="Int. J. Syst. Evol. Microbiol.">
        <title>Bifidobacterium callitrichidarum sp. nov. from the faeces of the emperor tamarin (Saguinus imperator).</title>
        <authorList>
            <person name="Modesto M."/>
            <person name="Michelini S."/>
            <person name="Sansosti M.C."/>
            <person name="De Filippo C."/>
            <person name="Cavalieri D."/>
            <person name="Qvirist L."/>
            <person name="Andlid T."/>
            <person name="Spiezio C."/>
            <person name="Sandri C."/>
            <person name="Pascarelli S."/>
            <person name="Sgorbati B."/>
            <person name="Mattarelli P."/>
        </authorList>
    </citation>
    <scope>NUCLEOTIDE SEQUENCE [LARGE SCALE GENOMIC DNA]</scope>
    <source>
        <strain evidence="2 3">TRI 5</strain>
    </source>
</reference>
<evidence type="ECO:0000256" key="1">
    <source>
        <dbReference type="SAM" id="MobiDB-lite"/>
    </source>
</evidence>
<keyword evidence="3" id="KW-1185">Reference proteome</keyword>
<comment type="caution">
    <text evidence="2">The sequence shown here is derived from an EMBL/GenBank/DDBJ whole genome shotgun (WGS) entry which is preliminary data.</text>
</comment>
<evidence type="ECO:0000313" key="3">
    <source>
        <dbReference type="Proteomes" id="UP000245876"/>
    </source>
</evidence>
<feature type="region of interest" description="Disordered" evidence="1">
    <location>
        <begin position="1"/>
        <end position="58"/>
    </location>
</feature>
<proteinExistence type="predicted"/>
<protein>
    <submittedName>
        <fullName evidence="2">Cobyric acid synthase</fullName>
    </submittedName>
</protein>
<dbReference type="AlphaFoldDB" id="A0A2U2NA88"/>